<sequence>MKIGTKNKNTIMANPKNSQLFYLSQLLDYLRNWMMNHSNRHHQIFQLQNMEKCTFEQSKMFGVQQSQEIQREDK</sequence>
<keyword evidence="2" id="KW-1185">Reference proteome</keyword>
<evidence type="ECO:0000313" key="1">
    <source>
        <dbReference type="EMBL" id="TNV75049.1"/>
    </source>
</evidence>
<organism evidence="1 2">
    <name type="scientific">Halteria grandinella</name>
    <dbReference type="NCBI Taxonomy" id="5974"/>
    <lineage>
        <taxon>Eukaryota</taxon>
        <taxon>Sar</taxon>
        <taxon>Alveolata</taxon>
        <taxon>Ciliophora</taxon>
        <taxon>Intramacronucleata</taxon>
        <taxon>Spirotrichea</taxon>
        <taxon>Stichotrichia</taxon>
        <taxon>Sporadotrichida</taxon>
        <taxon>Halteriidae</taxon>
        <taxon>Halteria</taxon>
    </lineage>
</organism>
<gene>
    <name evidence="1" type="ORF">FGO68_gene1701</name>
</gene>
<dbReference type="Proteomes" id="UP000785679">
    <property type="component" value="Unassembled WGS sequence"/>
</dbReference>
<reference evidence="1" key="1">
    <citation type="submission" date="2019-06" db="EMBL/GenBank/DDBJ databases">
        <authorList>
            <person name="Zheng W."/>
        </authorList>
    </citation>
    <scope>NUCLEOTIDE SEQUENCE</scope>
    <source>
        <strain evidence="1">QDHG01</strain>
    </source>
</reference>
<dbReference type="AlphaFoldDB" id="A0A8J8SY15"/>
<accession>A0A8J8SY15</accession>
<evidence type="ECO:0000313" key="2">
    <source>
        <dbReference type="Proteomes" id="UP000785679"/>
    </source>
</evidence>
<protein>
    <submittedName>
        <fullName evidence="1">Uncharacterized protein</fullName>
    </submittedName>
</protein>
<comment type="caution">
    <text evidence="1">The sequence shown here is derived from an EMBL/GenBank/DDBJ whole genome shotgun (WGS) entry which is preliminary data.</text>
</comment>
<name>A0A8J8SY15_HALGN</name>
<proteinExistence type="predicted"/>
<dbReference type="EMBL" id="RRYP01016511">
    <property type="protein sequence ID" value="TNV75049.1"/>
    <property type="molecule type" value="Genomic_DNA"/>
</dbReference>